<keyword evidence="4 10" id="KW-0498">Mitosis</keyword>
<keyword evidence="3 10" id="KW-0132">Cell division</keyword>
<dbReference type="PANTHER" id="PTHR22142:SF2">
    <property type="entry name" value="KINETOCHORE PROTEIN SPC24"/>
    <property type="match status" value="1"/>
</dbReference>
<proteinExistence type="inferred from homology"/>
<dbReference type="CDD" id="cd11565">
    <property type="entry name" value="RWD_Spc24"/>
    <property type="match status" value="1"/>
</dbReference>
<evidence type="ECO:0000256" key="8">
    <source>
        <dbReference type="ARBA" id="ARBA00023306"/>
    </source>
</evidence>
<comment type="subcellular location">
    <subcellularLocation>
        <location evidence="10">Nucleus</location>
    </subcellularLocation>
    <subcellularLocation>
        <location evidence="10">Chromosome</location>
        <location evidence="10">Centromere</location>
        <location evidence="10">Kinetochore</location>
    </subcellularLocation>
</comment>
<evidence type="ECO:0000256" key="2">
    <source>
        <dbReference type="ARBA" id="ARBA00022454"/>
    </source>
</evidence>
<gene>
    <name evidence="12" type="ORF">BOH78_0910</name>
</gene>
<dbReference type="Pfam" id="PF08286">
    <property type="entry name" value="Spc24"/>
    <property type="match status" value="1"/>
</dbReference>
<comment type="function">
    <text evidence="10">Acts as a component of the essential kinetochore-associated NDC80 complex, which is required for chromosome segregation and spindle checkpoint activity.</text>
</comment>
<dbReference type="EMBL" id="MQVM01000003">
    <property type="protein sequence ID" value="ONH76648.1"/>
    <property type="molecule type" value="Genomic_DNA"/>
</dbReference>
<evidence type="ECO:0000256" key="1">
    <source>
        <dbReference type="ARBA" id="ARBA00007804"/>
    </source>
</evidence>
<keyword evidence="6 11" id="KW-0175">Coiled coil</keyword>
<dbReference type="PANTHER" id="PTHR22142">
    <property type="match status" value="1"/>
</dbReference>
<dbReference type="InterPro" id="IPR013252">
    <property type="entry name" value="Ndc80_Spc24"/>
</dbReference>
<keyword evidence="2 10" id="KW-0158">Chromosome</keyword>
<keyword evidence="5 10" id="KW-0995">Kinetochore</keyword>
<keyword evidence="8 10" id="KW-0131">Cell cycle</keyword>
<dbReference type="VEuPathDB" id="FungiDB:C5L36_0A04420"/>
<reference evidence="13" key="1">
    <citation type="journal article" date="2017" name="Genome Announc.">
        <title>Genome sequences of Cyberlindnera fabianii 65, Pichia kudriavzevii 129, and Saccharomyces cerevisiae 131 isolated from fermented masau fruits in Zimbabwe.</title>
        <authorList>
            <person name="van Rijswijck I.M.H."/>
            <person name="Derks M.F.L."/>
            <person name="Abee T."/>
            <person name="de Ridder D."/>
            <person name="Smid E.J."/>
        </authorList>
    </citation>
    <scope>NUCLEOTIDE SEQUENCE [LARGE SCALE GENOMIC DNA]</scope>
    <source>
        <strain evidence="13">129</strain>
    </source>
</reference>
<dbReference type="Proteomes" id="UP000189274">
    <property type="component" value="Unassembled WGS sequence"/>
</dbReference>
<dbReference type="Gene3D" id="1.10.287.1490">
    <property type="match status" value="1"/>
</dbReference>
<evidence type="ECO:0000256" key="11">
    <source>
        <dbReference type="SAM" id="Coils"/>
    </source>
</evidence>
<dbReference type="InterPro" id="IPR038066">
    <property type="entry name" value="Spc24_Fungi_globular_sf"/>
</dbReference>
<dbReference type="SUPFAM" id="SSF143026">
    <property type="entry name" value="Kinetochore globular domain"/>
    <property type="match status" value="1"/>
</dbReference>
<organism evidence="12 13">
    <name type="scientific">Pichia kudriavzevii</name>
    <name type="common">Yeast</name>
    <name type="synonym">Issatchenkia orientalis</name>
    <dbReference type="NCBI Taxonomy" id="4909"/>
    <lineage>
        <taxon>Eukaryota</taxon>
        <taxon>Fungi</taxon>
        <taxon>Dikarya</taxon>
        <taxon>Ascomycota</taxon>
        <taxon>Saccharomycotina</taxon>
        <taxon>Pichiomycetes</taxon>
        <taxon>Pichiales</taxon>
        <taxon>Pichiaceae</taxon>
        <taxon>Pichia</taxon>
    </lineage>
</organism>
<evidence type="ECO:0000256" key="6">
    <source>
        <dbReference type="ARBA" id="ARBA00023054"/>
    </source>
</evidence>
<dbReference type="Gene3D" id="3.30.160.430">
    <property type="match status" value="1"/>
</dbReference>
<keyword evidence="9 10" id="KW-0137">Centromere</keyword>
<name>A0A1V2LRZ5_PICKU</name>
<dbReference type="GO" id="GO:0007059">
    <property type="term" value="P:chromosome segregation"/>
    <property type="evidence" value="ECO:0007669"/>
    <property type="project" value="TreeGrafter"/>
</dbReference>
<dbReference type="AlphaFoldDB" id="A0A1V2LRZ5"/>
<comment type="subunit">
    <text evidence="10">Component of the NDC80 complex.</text>
</comment>
<comment type="similarity">
    <text evidence="1 10">Belongs to the SPC24 family.</text>
</comment>
<evidence type="ECO:0000256" key="3">
    <source>
        <dbReference type="ARBA" id="ARBA00022618"/>
    </source>
</evidence>
<dbReference type="GO" id="GO:0008017">
    <property type="term" value="F:microtubule binding"/>
    <property type="evidence" value="ECO:0007669"/>
    <property type="project" value="TreeGrafter"/>
</dbReference>
<dbReference type="GO" id="GO:0051301">
    <property type="term" value="P:cell division"/>
    <property type="evidence" value="ECO:0007669"/>
    <property type="project" value="UniProtKB-UniRule"/>
</dbReference>
<dbReference type="GO" id="GO:0031262">
    <property type="term" value="C:Ndc80 complex"/>
    <property type="evidence" value="ECO:0007669"/>
    <property type="project" value="TreeGrafter"/>
</dbReference>
<sequence>MMESLASTISETASVIEIHDDLALIDNINNKLSSLDNYKQHDIETLNLRLEELQQQLDNIVASINTLKSSTDGKATRTELNKLNNEIFNSARNLTSLNMKINSLKLSYNENLRKLDSLESDLAALTENFINHTSSVSMDAGPQDPRLIEENSNLIKLKLYQSLGLKINFQTGEVLILNKKKKNITLLKLDDNYTEYFISNFIWDNI</sequence>
<accession>A0A1V2LRZ5</accession>
<evidence type="ECO:0000256" key="7">
    <source>
        <dbReference type="ARBA" id="ARBA00023242"/>
    </source>
</evidence>
<comment type="caution">
    <text evidence="12">The sequence shown here is derived from an EMBL/GenBank/DDBJ whole genome shotgun (WGS) entry which is preliminary data.</text>
</comment>
<evidence type="ECO:0000256" key="4">
    <source>
        <dbReference type="ARBA" id="ARBA00022776"/>
    </source>
</evidence>
<feature type="coiled-coil region" evidence="11">
    <location>
        <begin position="43"/>
        <end position="70"/>
    </location>
</feature>
<dbReference type="GO" id="GO:0005634">
    <property type="term" value="C:nucleus"/>
    <property type="evidence" value="ECO:0007669"/>
    <property type="project" value="UniProtKB-SubCell"/>
</dbReference>
<evidence type="ECO:0000256" key="5">
    <source>
        <dbReference type="ARBA" id="ARBA00022838"/>
    </source>
</evidence>
<keyword evidence="7 10" id="KW-0539">Nucleus</keyword>
<evidence type="ECO:0000256" key="9">
    <source>
        <dbReference type="ARBA" id="ARBA00023328"/>
    </source>
</evidence>
<evidence type="ECO:0000313" key="12">
    <source>
        <dbReference type="EMBL" id="ONH76648.1"/>
    </source>
</evidence>
<protein>
    <recommendedName>
        <fullName evidence="10">Kinetochore protein Spc24</fullName>
    </recommendedName>
</protein>
<evidence type="ECO:0000256" key="10">
    <source>
        <dbReference type="RuleBase" id="RU368011"/>
    </source>
</evidence>
<evidence type="ECO:0000313" key="13">
    <source>
        <dbReference type="Proteomes" id="UP000189274"/>
    </source>
</evidence>